<sequence length="87" mass="10681">MSWLNIFNKKDCYLCYLEHEHYKIVCYGPRDDFMMVDKYATFIPTIYNKSSMLLSINKLIPYFIQQKYLKYQIMKRFKVLEVKSDNK</sequence>
<gene>
    <name evidence="1" type="ORF">Hokovirus_1_32</name>
</gene>
<organism evidence="1">
    <name type="scientific">Hokovirus HKV1</name>
    <dbReference type="NCBI Taxonomy" id="1977638"/>
    <lineage>
        <taxon>Viruses</taxon>
        <taxon>Varidnaviria</taxon>
        <taxon>Bamfordvirae</taxon>
        <taxon>Nucleocytoviricota</taxon>
        <taxon>Megaviricetes</taxon>
        <taxon>Imitervirales</taxon>
        <taxon>Mimiviridae</taxon>
        <taxon>Klosneuvirinae</taxon>
        <taxon>Hokovirus</taxon>
    </lineage>
</organism>
<evidence type="ECO:0000313" key="1">
    <source>
        <dbReference type="EMBL" id="ARF10153.1"/>
    </source>
</evidence>
<dbReference type="EMBL" id="KY684103">
    <property type="protein sequence ID" value="ARF10153.1"/>
    <property type="molecule type" value="Genomic_DNA"/>
</dbReference>
<protein>
    <submittedName>
        <fullName evidence="1">Uncharacterized protein</fullName>
    </submittedName>
</protein>
<reference evidence="1" key="1">
    <citation type="journal article" date="2017" name="Science">
        <title>Giant viruses with an expanded complement of translation system components.</title>
        <authorList>
            <person name="Schulz F."/>
            <person name="Yutin N."/>
            <person name="Ivanova N.N."/>
            <person name="Ortega D.R."/>
            <person name="Lee T.K."/>
            <person name="Vierheilig J."/>
            <person name="Daims H."/>
            <person name="Horn M."/>
            <person name="Wagner M."/>
            <person name="Jensen G.J."/>
            <person name="Kyrpides N.C."/>
            <person name="Koonin E.V."/>
            <person name="Woyke T."/>
        </authorList>
    </citation>
    <scope>NUCLEOTIDE SEQUENCE</scope>
    <source>
        <strain evidence="1">HKV1</strain>
    </source>
</reference>
<accession>A0A1V0SEL1</accession>
<proteinExistence type="predicted"/>
<name>A0A1V0SEL1_9VIRU</name>